<protein>
    <submittedName>
        <fullName evidence="5">Protein DOWNY MILDEW RESISTANCE 6-like</fullName>
    </submittedName>
</protein>
<evidence type="ECO:0000256" key="1">
    <source>
        <dbReference type="ARBA" id="ARBA00022723"/>
    </source>
</evidence>
<keyword evidence="2" id="KW-0408">Iron</keyword>
<dbReference type="SUPFAM" id="SSF51197">
    <property type="entry name" value="Clavaminate synthase-like"/>
    <property type="match status" value="1"/>
</dbReference>
<dbReference type="Gene3D" id="2.60.120.330">
    <property type="entry name" value="B-lactam Antibiotic, Isopenicillin N Synthase, Chain"/>
    <property type="match status" value="1"/>
</dbReference>
<dbReference type="RefSeq" id="XP_056697123.1">
    <property type="nucleotide sequence ID" value="XM_056841145.1"/>
</dbReference>
<name>A0ABM3RNC5_SPIOL</name>
<evidence type="ECO:0000256" key="2">
    <source>
        <dbReference type="ARBA" id="ARBA00023004"/>
    </source>
</evidence>
<evidence type="ECO:0000259" key="3">
    <source>
        <dbReference type="Pfam" id="PF14226"/>
    </source>
</evidence>
<evidence type="ECO:0000313" key="5">
    <source>
        <dbReference type="RefSeq" id="XP_056697123.1"/>
    </source>
</evidence>
<dbReference type="Proteomes" id="UP000813463">
    <property type="component" value="Chromosome 3"/>
</dbReference>
<organism evidence="4 5">
    <name type="scientific">Spinacia oleracea</name>
    <name type="common">Spinach</name>
    <dbReference type="NCBI Taxonomy" id="3562"/>
    <lineage>
        <taxon>Eukaryota</taxon>
        <taxon>Viridiplantae</taxon>
        <taxon>Streptophyta</taxon>
        <taxon>Embryophyta</taxon>
        <taxon>Tracheophyta</taxon>
        <taxon>Spermatophyta</taxon>
        <taxon>Magnoliopsida</taxon>
        <taxon>eudicotyledons</taxon>
        <taxon>Gunneridae</taxon>
        <taxon>Pentapetalae</taxon>
        <taxon>Caryophyllales</taxon>
        <taxon>Chenopodiaceae</taxon>
        <taxon>Chenopodioideae</taxon>
        <taxon>Anserineae</taxon>
        <taxon>Spinacia</taxon>
    </lineage>
</organism>
<dbReference type="PANTHER" id="PTHR47990">
    <property type="entry name" value="2-OXOGLUTARATE (2OG) AND FE(II)-DEPENDENT OXYGENASE SUPERFAMILY PROTEIN-RELATED"/>
    <property type="match status" value="1"/>
</dbReference>
<accession>A0ABM3RNC5</accession>
<keyword evidence="1" id="KW-0479">Metal-binding</keyword>
<dbReference type="InterPro" id="IPR027443">
    <property type="entry name" value="IPNS-like_sf"/>
</dbReference>
<reference evidence="4" key="1">
    <citation type="journal article" date="2021" name="Nat. Commun.">
        <title>Genomic analyses provide insights into spinach domestication and the genetic basis of agronomic traits.</title>
        <authorList>
            <person name="Cai X."/>
            <person name="Sun X."/>
            <person name="Xu C."/>
            <person name="Sun H."/>
            <person name="Wang X."/>
            <person name="Ge C."/>
            <person name="Zhang Z."/>
            <person name="Wang Q."/>
            <person name="Fei Z."/>
            <person name="Jiao C."/>
            <person name="Wang Q."/>
        </authorList>
    </citation>
    <scope>NUCLEOTIDE SEQUENCE [LARGE SCALE GENOMIC DNA]</scope>
    <source>
        <strain evidence="4">cv. Varoflay</strain>
    </source>
</reference>
<dbReference type="InterPro" id="IPR026992">
    <property type="entry name" value="DIOX_N"/>
</dbReference>
<dbReference type="Pfam" id="PF14226">
    <property type="entry name" value="DIOX_N"/>
    <property type="match status" value="1"/>
</dbReference>
<keyword evidence="4" id="KW-1185">Reference proteome</keyword>
<dbReference type="GeneID" id="130470640"/>
<proteinExistence type="predicted"/>
<gene>
    <name evidence="5" type="primary">LOC130470640</name>
</gene>
<dbReference type="InterPro" id="IPR050231">
    <property type="entry name" value="Iron_ascorbate_oxido_reductase"/>
</dbReference>
<reference evidence="5" key="2">
    <citation type="submission" date="2025-08" db="UniProtKB">
        <authorList>
            <consortium name="RefSeq"/>
        </authorList>
    </citation>
    <scope>IDENTIFICATION</scope>
    <source>
        <tissue evidence="5">Leaf</tissue>
    </source>
</reference>
<feature type="domain" description="Non-haem dioxygenase N-terminal" evidence="3">
    <location>
        <begin position="43"/>
        <end position="145"/>
    </location>
</feature>
<evidence type="ECO:0000313" key="4">
    <source>
        <dbReference type="Proteomes" id="UP000813463"/>
    </source>
</evidence>
<sequence length="162" mass="18940">MKPIAPAFQWADVNEYSSSSNLEKYTVPVNHRPNFQTISHDPIPTIDMSEKDNSLLVQNITNACKEFGFFQVINHGVKRELCDRVLDVITTFFELSYKEKTVLVAKDHMEDGKIYKYSVDDTVEGKEIPMWSEALFHHWHPVDHGYTLKLPEKPDRYRYISF</sequence>